<evidence type="ECO:0000313" key="3">
    <source>
        <dbReference type="Proteomes" id="UP000003160"/>
    </source>
</evidence>
<dbReference type="eggNOG" id="ENOG502ZBZ0">
    <property type="taxonomic scope" value="Bacteria"/>
</dbReference>
<dbReference type="OrthoDB" id="1007128at2"/>
<dbReference type="Pfam" id="PF16412">
    <property type="entry name" value="DUF5020"/>
    <property type="match status" value="1"/>
</dbReference>
<evidence type="ECO:0000313" key="2">
    <source>
        <dbReference type="EMBL" id="EFA43811.1"/>
    </source>
</evidence>
<sequence>MKRLLTTVALVAVTLALFAQNLQIHYDLGHTLYNDLSNRPSVTTTFEMFHPDNWGSTYTFTDIDYQRDGVAGAYWEITREFNMTKNKQWAAHVEYNGGLSSDEKTWMATRFQHAVLGGGAWNWHSADFRQTFSIQAMYKYYFKSRHYGASPFSSFQLTEVWSITFANNLCTFSGFCDTWYNPNVKGKWIIISEPQFWFNLNTLKGMEKVNLSLGTEVELSNNFVWNNNGKNNRFYAIPTLAAKWTFR</sequence>
<evidence type="ECO:0008006" key="4">
    <source>
        <dbReference type="Google" id="ProtNLM"/>
    </source>
</evidence>
<organism evidence="2 3">
    <name type="scientific">Hallella bergensis DSM 17361</name>
    <dbReference type="NCBI Taxonomy" id="585502"/>
    <lineage>
        <taxon>Bacteria</taxon>
        <taxon>Pseudomonadati</taxon>
        <taxon>Bacteroidota</taxon>
        <taxon>Bacteroidia</taxon>
        <taxon>Bacteroidales</taxon>
        <taxon>Prevotellaceae</taxon>
        <taxon>Hallella</taxon>
    </lineage>
</organism>
<reference evidence="2 3" key="1">
    <citation type="submission" date="2009-10" db="EMBL/GenBank/DDBJ databases">
        <authorList>
            <person name="Qin X."/>
            <person name="Bachman B."/>
            <person name="Battles P."/>
            <person name="Bell A."/>
            <person name="Bess C."/>
            <person name="Bickham C."/>
            <person name="Chaboub L."/>
            <person name="Chen D."/>
            <person name="Coyle M."/>
            <person name="Deiros D.R."/>
            <person name="Dinh H."/>
            <person name="Forbes L."/>
            <person name="Fowler G."/>
            <person name="Francisco L."/>
            <person name="Fu Q."/>
            <person name="Gubbala S."/>
            <person name="Hale W."/>
            <person name="Han Y."/>
            <person name="Hemphill L."/>
            <person name="Highlander S.K."/>
            <person name="Hirani K."/>
            <person name="Hogues M."/>
            <person name="Jackson L."/>
            <person name="Jakkamsetti A."/>
            <person name="Javaid M."/>
            <person name="Jiang H."/>
            <person name="Korchina V."/>
            <person name="Kovar C."/>
            <person name="Lara F."/>
            <person name="Lee S."/>
            <person name="Mata R."/>
            <person name="Mathew T."/>
            <person name="Moen C."/>
            <person name="Morales K."/>
            <person name="Munidasa M."/>
            <person name="Nazareth L."/>
            <person name="Ngo R."/>
            <person name="Nguyen L."/>
            <person name="Okwuonu G."/>
            <person name="Ongeri F."/>
            <person name="Patil S."/>
            <person name="Petrosino J."/>
            <person name="Pham C."/>
            <person name="Pham P."/>
            <person name="Pu L.-L."/>
            <person name="Puazo M."/>
            <person name="Raj R."/>
            <person name="Reid J."/>
            <person name="Rouhana J."/>
            <person name="Saada N."/>
            <person name="Shang Y."/>
            <person name="Simmons D."/>
            <person name="Thornton R."/>
            <person name="Warren J."/>
            <person name="Weissenberger G."/>
            <person name="Zhang J."/>
            <person name="Zhang L."/>
            <person name="Zhou C."/>
            <person name="Zhu D."/>
            <person name="Muzny D."/>
            <person name="Worley K."/>
            <person name="Gibbs R."/>
        </authorList>
    </citation>
    <scope>NUCLEOTIDE SEQUENCE [LARGE SCALE GENOMIC DNA]</scope>
    <source>
        <strain evidence="2 3">DSM 17361</strain>
    </source>
</reference>
<accession>D1PXZ0</accession>
<dbReference type="RefSeq" id="WP_007173928.1">
    <property type="nucleotide sequence ID" value="NZ_GG704781.1"/>
</dbReference>
<gene>
    <name evidence="2" type="ORF">HMPREF0645_1825</name>
</gene>
<keyword evidence="3" id="KW-1185">Reference proteome</keyword>
<feature type="signal peptide" evidence="1">
    <location>
        <begin position="1"/>
        <end position="19"/>
    </location>
</feature>
<proteinExistence type="predicted"/>
<keyword evidence="1" id="KW-0732">Signal</keyword>
<feature type="chain" id="PRO_5003024968" description="DUF5020 domain-containing protein" evidence="1">
    <location>
        <begin position="20"/>
        <end position="247"/>
    </location>
</feature>
<protein>
    <recommendedName>
        <fullName evidence="4">DUF5020 domain-containing protein</fullName>
    </recommendedName>
</protein>
<dbReference type="HOGENOM" id="CLU_1128273_0_0_10"/>
<name>D1PXZ0_9BACT</name>
<evidence type="ECO:0000256" key="1">
    <source>
        <dbReference type="SAM" id="SignalP"/>
    </source>
</evidence>
<dbReference type="EMBL" id="ACKS01000072">
    <property type="protein sequence ID" value="EFA43811.1"/>
    <property type="molecule type" value="Genomic_DNA"/>
</dbReference>
<dbReference type="Proteomes" id="UP000003160">
    <property type="component" value="Unassembled WGS sequence"/>
</dbReference>
<comment type="caution">
    <text evidence="2">The sequence shown here is derived from an EMBL/GenBank/DDBJ whole genome shotgun (WGS) entry which is preliminary data.</text>
</comment>
<dbReference type="AlphaFoldDB" id="D1PXZ0"/>